<dbReference type="Proteomes" id="UP000216454">
    <property type="component" value="Unassembled WGS sequence"/>
</dbReference>
<evidence type="ECO:0000313" key="5">
    <source>
        <dbReference type="Proteomes" id="UP000216454"/>
    </source>
</evidence>
<keyword evidence="5" id="KW-1185">Reference proteome</keyword>
<feature type="domain" description="Cas12f1-like TNB" evidence="3">
    <location>
        <begin position="363"/>
        <end position="422"/>
    </location>
</feature>
<evidence type="ECO:0000256" key="1">
    <source>
        <dbReference type="ARBA" id="ARBA00023125"/>
    </source>
</evidence>
<keyword evidence="4" id="KW-0575">Peroxidase</keyword>
<keyword evidence="4" id="KW-0560">Oxidoreductase</keyword>
<comment type="caution">
    <text evidence="4">The sequence shown here is derived from an EMBL/GenBank/DDBJ whole genome shotgun (WGS) entry which is preliminary data.</text>
</comment>
<proteinExistence type="predicted"/>
<dbReference type="EMBL" id="MWWQ01000001">
    <property type="protein sequence ID" value="OZG53950.1"/>
    <property type="molecule type" value="Genomic_DNA"/>
</dbReference>
<keyword evidence="1" id="KW-0238">DNA-binding</keyword>
<evidence type="ECO:0000256" key="2">
    <source>
        <dbReference type="SAM" id="MobiDB-lite"/>
    </source>
</evidence>
<reference evidence="4 5" key="1">
    <citation type="journal article" date="2017" name="BMC Genomics">
        <title>Comparative genomic and phylogenomic analyses of the Bifidobacteriaceae family.</title>
        <authorList>
            <person name="Lugli G.A."/>
            <person name="Milani C."/>
            <person name="Turroni F."/>
            <person name="Duranti S."/>
            <person name="Mancabelli L."/>
            <person name="Mangifesta M."/>
            <person name="Ferrario C."/>
            <person name="Modesto M."/>
            <person name="Mattarelli P."/>
            <person name="Jiri K."/>
            <person name="van Sinderen D."/>
            <person name="Ventura M."/>
        </authorList>
    </citation>
    <scope>NUCLEOTIDE SEQUENCE [LARGE SCALE GENOMIC DNA]</scope>
    <source>
        <strain evidence="4 5">DSM 24744</strain>
    </source>
</reference>
<dbReference type="GO" id="GO:0003677">
    <property type="term" value="F:DNA binding"/>
    <property type="evidence" value="ECO:0007669"/>
    <property type="project" value="UniProtKB-KW"/>
</dbReference>
<name>A0A261F4A5_9BIFI</name>
<sequence length="490" mass="56413">MPTSRCRRGMKTGVAHKSYGVALPMNQGKLKKLLRLLPVWRWGLAYSLDRWIRELFEDGCLSTWQNAKSFPSCLSQRQWDSVSRQAKAALDSWLTNRQNDFRGIVASSTLDDALKHELHSINLRYAWYEHVDDEAHHMARRLMKHLRKRHRMPDLSKCRVMDMDGKIARVEDARNTKCERWAVVSTLESGKPIRVPIVADRKLDGNLFANDETLSNHLTIRFDPEGNPSGRLITTLPKAKARTQGETLGLDWGMDCMFALSDGRLLGTRMSDWLKQRDAELTELTRALQKSGIKPSRSRRYRNLQRRIRAHYRNEIGRLFNKLGRERVKEIVVERLDFRSQGLSHRMNRLLTRTGRAAVSAKLKRLQELDGIAVAEVNPAYTSQECSRCGYTARNNRQTRDLFRCECCGTTLHADINASRNILSRRSRRDGWRSIRKQEIVRMLNQEHADRCAHHGEHHVGDAQTSGAAPRRGKPHERDASAEVKIQTVS</sequence>
<dbReference type="NCBIfam" id="NF040570">
    <property type="entry name" value="guided_TnpB"/>
    <property type="match status" value="1"/>
</dbReference>
<evidence type="ECO:0000259" key="3">
    <source>
        <dbReference type="Pfam" id="PF07282"/>
    </source>
</evidence>
<organism evidence="4 5">
    <name type="scientific">Pseudoscardovia suis</name>
    <dbReference type="NCBI Taxonomy" id="987063"/>
    <lineage>
        <taxon>Bacteria</taxon>
        <taxon>Bacillati</taxon>
        <taxon>Actinomycetota</taxon>
        <taxon>Actinomycetes</taxon>
        <taxon>Bifidobacteriales</taxon>
        <taxon>Bifidobacteriaceae</taxon>
        <taxon>Pseudoscardovia</taxon>
    </lineage>
</organism>
<dbReference type="GO" id="GO:0004601">
    <property type="term" value="F:peroxidase activity"/>
    <property type="evidence" value="ECO:0007669"/>
    <property type="project" value="UniProtKB-KW"/>
</dbReference>
<evidence type="ECO:0000313" key="4">
    <source>
        <dbReference type="EMBL" id="OZG53950.1"/>
    </source>
</evidence>
<dbReference type="AlphaFoldDB" id="A0A261F4A5"/>
<dbReference type="Pfam" id="PF07282">
    <property type="entry name" value="Cas12f1-like_TNB"/>
    <property type="match status" value="1"/>
</dbReference>
<dbReference type="InterPro" id="IPR010095">
    <property type="entry name" value="Cas12f1-like_TNB"/>
</dbReference>
<feature type="region of interest" description="Disordered" evidence="2">
    <location>
        <begin position="455"/>
        <end position="490"/>
    </location>
</feature>
<accession>A0A261F4A5</accession>
<gene>
    <name evidence="4" type="ORF">PSSU_0053</name>
</gene>
<protein>
    <submittedName>
        <fullName evidence="4">Alkylhydroperoxidase</fullName>
    </submittedName>
</protein>